<dbReference type="Proteomes" id="UP000201873">
    <property type="component" value="Segment"/>
</dbReference>
<gene>
    <name evidence="5" type="ORF">SKPV-WA-117</name>
</gene>
<dbReference type="Pfam" id="PF03340">
    <property type="entry name" value="Pox_Rif"/>
    <property type="match status" value="1"/>
</dbReference>
<dbReference type="KEGG" id="vg:29057695"/>
<reference evidence="5 6" key="1">
    <citation type="journal article" date="2016" name="Virus Genes">
        <title>The genomes of three North American orthopoxviruses.</title>
        <authorList>
            <person name="Smithson C."/>
            <person name="Tang N."/>
            <person name="Sammons S."/>
            <person name="Frace M."/>
            <person name="Batra D."/>
            <person name="Li Y."/>
            <person name="Emerson G.L."/>
            <person name="Carroll D.S."/>
            <person name="Upton C."/>
        </authorList>
    </citation>
    <scope>NUCLEOTIDE SEQUENCE [LARGE SCALE GENOMIC DNA]</scope>
    <source>
        <strain evidence="5 6">WA</strain>
    </source>
</reference>
<name>A0A1C9KBU9_9POXV</name>
<dbReference type="RefSeq" id="YP_009282811.1">
    <property type="nucleotide sequence ID" value="NC_031038.1"/>
</dbReference>
<evidence type="ECO:0000256" key="4">
    <source>
        <dbReference type="ARBA" id="ARBA00032479"/>
    </source>
</evidence>
<dbReference type="OrthoDB" id="2466at10239"/>
<evidence type="ECO:0000313" key="6">
    <source>
        <dbReference type="Proteomes" id="UP000201873"/>
    </source>
</evidence>
<dbReference type="InterPro" id="IPR005008">
    <property type="entry name" value="Poxvirus_Rif-R"/>
</dbReference>
<sequence length="552" mass="61938">MNNTIINSLIGGDDSIKRSNVFAVDSQIPTLYMPQYVSLSGVITNDGPDNQAIASFEIRDQYITALNHLVLSLELPEVKGIGRFGYVPYVGYKSINHVSITSCNGVIWEIDGEELYNNCINNAIALKHSGYSHELNDISIGLTPNDTIKEPSTVYVYIKTPFDVEDTFSSLKLSDSKITVTVTFNPVSDIVIRDASFDFETFNKEFVYVPELSFIGYMVKNVQIKPSFIEKPRRVIGQINQPTATVTEVHAATSLSVYTKPYYGNTDNKFISYPGYAQDEQDYINAYVSRLLDDLVIVSDGQPTGYPDSAEIVEVPDDGVVSIQDADVYVKIDNVPENMTVYLHTNLLMFGTRKNSFIYNISKKFSAITGTYSEATKRTVFSQISHNVNIIDTSIPVSLWTSQRNVYNGDNRSAESKSKDLFINDPFIKGIDFKNKTDIISRLEVRFGNDVLYSESGPISKIYNELLSKSNNGTRTLTFNFTPKIFFRPTTITANVSRGKDKLSVRVVYSTMDVNHPIYYVQKQLVVVCNDLYKVTYDQGVSITKIMGDNNQ</sequence>
<dbReference type="GO" id="GO:0016020">
    <property type="term" value="C:membrane"/>
    <property type="evidence" value="ECO:0007669"/>
    <property type="project" value="UniProtKB-SubCell"/>
</dbReference>
<keyword evidence="6" id="KW-1185">Reference proteome</keyword>
<keyword evidence="5" id="KW-0167">Capsid protein</keyword>
<comment type="subcellular location">
    <subcellularLocation>
        <location evidence="1">Membrane</location>
        <topology evidence="1">Peripheral membrane protein</topology>
    </subcellularLocation>
</comment>
<keyword evidence="5" id="KW-0946">Virion</keyword>
<dbReference type="GO" id="GO:0019028">
    <property type="term" value="C:viral capsid"/>
    <property type="evidence" value="ECO:0007669"/>
    <property type="project" value="UniProtKB-KW"/>
</dbReference>
<evidence type="ECO:0000256" key="3">
    <source>
        <dbReference type="ARBA" id="ARBA00032040"/>
    </source>
</evidence>
<proteinExistence type="predicted"/>
<accession>A0A1C9KBU9</accession>
<dbReference type="GO" id="GO:0046677">
    <property type="term" value="P:response to antibiotic"/>
    <property type="evidence" value="ECO:0007669"/>
    <property type="project" value="InterPro"/>
</dbReference>
<dbReference type="GeneID" id="29057695"/>
<dbReference type="EMBL" id="KU749310">
    <property type="protein sequence ID" value="AOP31596.1"/>
    <property type="molecule type" value="Genomic_DNA"/>
</dbReference>
<evidence type="ECO:0000256" key="1">
    <source>
        <dbReference type="ARBA" id="ARBA00004170"/>
    </source>
</evidence>
<keyword evidence="2" id="KW-0472">Membrane</keyword>
<protein>
    <recommendedName>
        <fullName evidence="4">62 kDa protein</fullName>
    </recommendedName>
    <alternativeName>
        <fullName evidence="3">Rifampicin resistance protein</fullName>
    </alternativeName>
</protein>
<evidence type="ECO:0000256" key="2">
    <source>
        <dbReference type="ARBA" id="ARBA00023136"/>
    </source>
</evidence>
<organism evidence="5 6">
    <name type="scientific">Skunkpox virus</name>
    <dbReference type="NCBI Taxonomy" id="160796"/>
    <lineage>
        <taxon>Viruses</taxon>
        <taxon>Varidnaviria</taxon>
        <taxon>Bamfordvirae</taxon>
        <taxon>Nucleocytoviricota</taxon>
        <taxon>Pokkesviricetes</taxon>
        <taxon>Chitovirales</taxon>
        <taxon>Poxviridae</taxon>
        <taxon>Chordopoxvirinae</taxon>
        <taxon>Orthopoxvirus</taxon>
        <taxon>Orthopoxvirus skunkpox</taxon>
    </lineage>
</organism>
<evidence type="ECO:0000313" key="5">
    <source>
        <dbReference type="EMBL" id="AOP31596.1"/>
    </source>
</evidence>